<dbReference type="OrthoDB" id="444631at2759"/>
<evidence type="ECO:0000256" key="1">
    <source>
        <dbReference type="ARBA" id="ARBA00004141"/>
    </source>
</evidence>
<evidence type="ECO:0000256" key="2">
    <source>
        <dbReference type="ARBA" id="ARBA00022692"/>
    </source>
</evidence>
<name>S3DQF3_GLAL2</name>
<dbReference type="GO" id="GO:0016020">
    <property type="term" value="C:membrane"/>
    <property type="evidence" value="ECO:0007669"/>
    <property type="project" value="UniProtKB-SubCell"/>
</dbReference>
<dbReference type="Proteomes" id="UP000016922">
    <property type="component" value="Unassembled WGS sequence"/>
</dbReference>
<protein>
    <recommendedName>
        <fullName evidence="8">Rhodopsin domain-containing protein</fullName>
    </recommendedName>
</protein>
<dbReference type="InterPro" id="IPR052337">
    <property type="entry name" value="SAT4-like"/>
</dbReference>
<accession>S3DQF3</accession>
<feature type="transmembrane region" description="Helical" evidence="7">
    <location>
        <begin position="219"/>
        <end position="240"/>
    </location>
</feature>
<feature type="region of interest" description="Disordered" evidence="6">
    <location>
        <begin position="286"/>
        <end position="362"/>
    </location>
</feature>
<feature type="transmembrane region" description="Helical" evidence="7">
    <location>
        <begin position="15"/>
        <end position="37"/>
    </location>
</feature>
<gene>
    <name evidence="9" type="ORF">GLAREA_09829</name>
</gene>
<feature type="transmembrane region" description="Helical" evidence="7">
    <location>
        <begin position="252"/>
        <end position="277"/>
    </location>
</feature>
<evidence type="ECO:0000256" key="6">
    <source>
        <dbReference type="SAM" id="MobiDB-lite"/>
    </source>
</evidence>
<proteinExistence type="inferred from homology"/>
<feature type="transmembrane region" description="Helical" evidence="7">
    <location>
        <begin position="185"/>
        <end position="207"/>
    </location>
</feature>
<feature type="compositionally biased region" description="Polar residues" evidence="6">
    <location>
        <begin position="288"/>
        <end position="299"/>
    </location>
</feature>
<keyword evidence="3 7" id="KW-1133">Transmembrane helix</keyword>
<dbReference type="EMBL" id="KE145368">
    <property type="protein sequence ID" value="EPE28708.1"/>
    <property type="molecule type" value="Genomic_DNA"/>
</dbReference>
<dbReference type="KEGG" id="glz:GLAREA_09829"/>
<dbReference type="Pfam" id="PF20684">
    <property type="entry name" value="Fung_rhodopsin"/>
    <property type="match status" value="1"/>
</dbReference>
<comment type="similarity">
    <text evidence="5">Belongs to the SAT4 family.</text>
</comment>
<evidence type="ECO:0000259" key="8">
    <source>
        <dbReference type="Pfam" id="PF20684"/>
    </source>
</evidence>
<dbReference type="HOGENOM" id="CLU_044100_0_0_1"/>
<dbReference type="RefSeq" id="XP_008084616.1">
    <property type="nucleotide sequence ID" value="XM_008086425.1"/>
</dbReference>
<evidence type="ECO:0000256" key="5">
    <source>
        <dbReference type="ARBA" id="ARBA00038359"/>
    </source>
</evidence>
<dbReference type="InterPro" id="IPR049326">
    <property type="entry name" value="Rhodopsin_dom_fungi"/>
</dbReference>
<reference evidence="9 10" key="1">
    <citation type="journal article" date="2013" name="BMC Genomics">
        <title>Genomics-driven discovery of the pneumocandin biosynthetic gene cluster in the fungus Glarea lozoyensis.</title>
        <authorList>
            <person name="Chen L."/>
            <person name="Yue Q."/>
            <person name="Zhang X."/>
            <person name="Xiang M."/>
            <person name="Wang C."/>
            <person name="Li S."/>
            <person name="Che Y."/>
            <person name="Ortiz-Lopez F.J."/>
            <person name="Bills G.F."/>
            <person name="Liu X."/>
            <person name="An Z."/>
        </authorList>
    </citation>
    <scope>NUCLEOTIDE SEQUENCE [LARGE SCALE GENOMIC DNA]</scope>
    <source>
        <strain evidence="10">ATCC 20868 / MF5171</strain>
    </source>
</reference>
<sequence>MGPFDHAGRIDKLPLLITILILFTLTLTLVLTRLILLIRHHTPFHFDDYLILLATLFLIGGVSLLLTFIDEMYLFEAVLFASPLPALPSNWIAQGYDYHERAVGVMIVTWAVIVSVKMSFLAFFRRLIRSVEGMRWLWWTAAGFNGVVGGYGFSVYVASCPVFGNPRIFQCTTSVPLRAAVGYSLAQMVLDVVGDLLIIAIPIKLILAIKISPKKEIYLTLSLCLTVILIIVTIIRASGLVNKGKLDTTWEIFWQIMSAEIGIMIATATTFRALFVARDAEKGVASKAKQTPGSTSSRTLTKKKPSEKSYEEEVEAGSHLADLPPPQNAVLPPQRTVLPGVHTSIEGRSSRRGSRQGDEFGAFDVSPTHAILAEYEREDRISEENLAPNTIAVRREVWSSSETLSVPLVDEMGM</sequence>
<evidence type="ECO:0000313" key="9">
    <source>
        <dbReference type="EMBL" id="EPE28708.1"/>
    </source>
</evidence>
<evidence type="ECO:0000256" key="7">
    <source>
        <dbReference type="SAM" id="Phobius"/>
    </source>
</evidence>
<dbReference type="PANTHER" id="PTHR33048">
    <property type="entry name" value="PTH11-LIKE INTEGRAL MEMBRANE PROTEIN (AFU_ORTHOLOGUE AFUA_5G11245)"/>
    <property type="match status" value="1"/>
</dbReference>
<feature type="transmembrane region" description="Helical" evidence="7">
    <location>
        <begin position="49"/>
        <end position="69"/>
    </location>
</feature>
<organism evidence="9 10">
    <name type="scientific">Glarea lozoyensis (strain ATCC 20868 / MF5171)</name>
    <dbReference type="NCBI Taxonomy" id="1116229"/>
    <lineage>
        <taxon>Eukaryota</taxon>
        <taxon>Fungi</taxon>
        <taxon>Dikarya</taxon>
        <taxon>Ascomycota</taxon>
        <taxon>Pezizomycotina</taxon>
        <taxon>Leotiomycetes</taxon>
        <taxon>Helotiales</taxon>
        <taxon>Helotiaceae</taxon>
        <taxon>Glarea</taxon>
    </lineage>
</organism>
<feature type="domain" description="Rhodopsin" evidence="8">
    <location>
        <begin position="33"/>
        <end position="275"/>
    </location>
</feature>
<dbReference type="eggNOG" id="ENOG502SV7T">
    <property type="taxonomic scope" value="Eukaryota"/>
</dbReference>
<keyword evidence="4 7" id="KW-0472">Membrane</keyword>
<feature type="transmembrane region" description="Helical" evidence="7">
    <location>
        <begin position="136"/>
        <end position="157"/>
    </location>
</feature>
<evidence type="ECO:0000313" key="10">
    <source>
        <dbReference type="Proteomes" id="UP000016922"/>
    </source>
</evidence>
<evidence type="ECO:0000256" key="3">
    <source>
        <dbReference type="ARBA" id="ARBA00022989"/>
    </source>
</evidence>
<dbReference type="GeneID" id="19468876"/>
<feature type="transmembrane region" description="Helical" evidence="7">
    <location>
        <begin position="102"/>
        <end position="124"/>
    </location>
</feature>
<evidence type="ECO:0000256" key="4">
    <source>
        <dbReference type="ARBA" id="ARBA00023136"/>
    </source>
</evidence>
<dbReference type="PANTHER" id="PTHR33048:SF47">
    <property type="entry name" value="INTEGRAL MEMBRANE PROTEIN-RELATED"/>
    <property type="match status" value="1"/>
</dbReference>
<keyword evidence="10" id="KW-1185">Reference proteome</keyword>
<keyword evidence="2 7" id="KW-0812">Transmembrane</keyword>
<comment type="subcellular location">
    <subcellularLocation>
        <location evidence="1">Membrane</location>
        <topology evidence="1">Multi-pass membrane protein</topology>
    </subcellularLocation>
</comment>
<dbReference type="OMA" id="MVDTIWE"/>
<dbReference type="AlphaFoldDB" id="S3DQF3"/>